<organism evidence="3 4">
    <name type="scientific">Ancylostoma ceylanicum</name>
    <dbReference type="NCBI Taxonomy" id="53326"/>
    <lineage>
        <taxon>Eukaryota</taxon>
        <taxon>Metazoa</taxon>
        <taxon>Ecdysozoa</taxon>
        <taxon>Nematoda</taxon>
        <taxon>Chromadorea</taxon>
        <taxon>Rhabditida</taxon>
        <taxon>Rhabditina</taxon>
        <taxon>Rhabditomorpha</taxon>
        <taxon>Strongyloidea</taxon>
        <taxon>Ancylostomatidae</taxon>
        <taxon>Ancylostomatinae</taxon>
        <taxon>Ancylostoma</taxon>
    </lineage>
</organism>
<dbReference type="Proteomes" id="UP000024635">
    <property type="component" value="Unassembled WGS sequence"/>
</dbReference>
<proteinExistence type="predicted"/>
<keyword evidence="2" id="KW-0812">Transmembrane</keyword>
<keyword evidence="2" id="KW-0472">Membrane</keyword>
<evidence type="ECO:0000256" key="2">
    <source>
        <dbReference type="SAM" id="Phobius"/>
    </source>
</evidence>
<reference evidence="4" key="1">
    <citation type="journal article" date="2015" name="Nat. Genet.">
        <title>The genome and transcriptome of the zoonotic hookworm Ancylostoma ceylanicum identify infection-specific gene families.</title>
        <authorList>
            <person name="Schwarz E.M."/>
            <person name="Hu Y."/>
            <person name="Antoshechkin I."/>
            <person name="Miller M.M."/>
            <person name="Sternberg P.W."/>
            <person name="Aroian R.V."/>
        </authorList>
    </citation>
    <scope>NUCLEOTIDE SEQUENCE</scope>
    <source>
        <strain evidence="4">HY135</strain>
    </source>
</reference>
<accession>A0A016S425</accession>
<feature type="region of interest" description="Disordered" evidence="1">
    <location>
        <begin position="1"/>
        <end position="26"/>
    </location>
</feature>
<dbReference type="AlphaFoldDB" id="A0A016S425"/>
<sequence length="189" mass="21350">MAESASTQPPSNITSPLPLSNTHGETVPALTTTVEKDEMERKVIVIGDKPAEKESGSDMMIIFIAGAAFIFVVGVAFAAWYVYDRKKRAEKFKLMTKLANEESKRKKKKKRRVKLSRGPKPVIKVKPNEEWVQIRALGRPQMLRQKGADFGLQEVDLCSGSMFTQYFTKKKYARTPHTTNKTKSNVKRT</sequence>
<name>A0A016S425_9BILA</name>
<feature type="transmembrane region" description="Helical" evidence="2">
    <location>
        <begin position="59"/>
        <end position="83"/>
    </location>
</feature>
<dbReference type="OrthoDB" id="10589857at2759"/>
<keyword evidence="4" id="KW-1185">Reference proteome</keyword>
<keyword evidence="2" id="KW-1133">Transmembrane helix</keyword>
<gene>
    <name evidence="3" type="primary">Acey_s0305.g1945</name>
    <name evidence="3" type="ORF">Y032_0305g1945</name>
</gene>
<evidence type="ECO:0000256" key="1">
    <source>
        <dbReference type="SAM" id="MobiDB-lite"/>
    </source>
</evidence>
<dbReference type="EMBL" id="JARK01001641">
    <property type="protein sequence ID" value="EYB85052.1"/>
    <property type="molecule type" value="Genomic_DNA"/>
</dbReference>
<evidence type="ECO:0000313" key="3">
    <source>
        <dbReference type="EMBL" id="EYB85052.1"/>
    </source>
</evidence>
<comment type="caution">
    <text evidence="3">The sequence shown here is derived from an EMBL/GenBank/DDBJ whole genome shotgun (WGS) entry which is preliminary data.</text>
</comment>
<evidence type="ECO:0000313" key="4">
    <source>
        <dbReference type="Proteomes" id="UP000024635"/>
    </source>
</evidence>
<protein>
    <submittedName>
        <fullName evidence="3">Uncharacterized protein</fullName>
    </submittedName>
</protein>